<evidence type="ECO:0000256" key="2">
    <source>
        <dbReference type="ARBA" id="ARBA00013831"/>
    </source>
</evidence>
<dbReference type="CDD" id="cd03019">
    <property type="entry name" value="DsbA_DsbA"/>
    <property type="match status" value="1"/>
</dbReference>
<dbReference type="EMBL" id="VWSJ01000004">
    <property type="protein sequence ID" value="MSN95942.1"/>
    <property type="molecule type" value="Genomic_DNA"/>
</dbReference>
<reference evidence="8 9" key="2">
    <citation type="submission" date="2020-03" db="EMBL/GenBank/DDBJ databases">
        <title>Campylobacter portucalensis sp. nov., a new species of Campylobacter isolated from the reproductive tract of bulls.</title>
        <authorList>
            <person name="Silva M.F."/>
            <person name="Pereira G."/>
            <person name="Carneiro C."/>
            <person name="Hemphill A."/>
            <person name="Mateus L."/>
            <person name="Lopes-Da-Costa L."/>
            <person name="Silva E."/>
        </authorList>
    </citation>
    <scope>NUCLEOTIDE SEQUENCE [LARGE SCALE GENOMIC DNA]</scope>
    <source>
        <strain evidence="8 9">FMV-PI01</strain>
    </source>
</reference>
<protein>
    <recommendedName>
        <fullName evidence="2">Thiol:disulfide interchange protein DsbA</fullName>
    </recommendedName>
</protein>
<organism evidence="8 9">
    <name type="scientific">Campylobacter portucalensis</name>
    <dbReference type="NCBI Taxonomy" id="2608384"/>
    <lineage>
        <taxon>Bacteria</taxon>
        <taxon>Pseudomonadati</taxon>
        <taxon>Campylobacterota</taxon>
        <taxon>Epsilonproteobacteria</taxon>
        <taxon>Campylobacterales</taxon>
        <taxon>Campylobacteraceae</taxon>
        <taxon>Campylobacter</taxon>
    </lineage>
</organism>
<evidence type="ECO:0000256" key="3">
    <source>
        <dbReference type="ARBA" id="ARBA00022729"/>
    </source>
</evidence>
<dbReference type="PIRSF" id="PIRSF001488">
    <property type="entry name" value="Tdi_protein"/>
    <property type="match status" value="1"/>
</dbReference>
<feature type="signal peptide" evidence="6">
    <location>
        <begin position="1"/>
        <end position="27"/>
    </location>
</feature>
<dbReference type="PANTHER" id="PTHR35891:SF3">
    <property type="entry name" value="THIOL:DISULFIDE INTERCHANGE PROTEIN DSBL"/>
    <property type="match status" value="1"/>
</dbReference>
<dbReference type="InterPro" id="IPR001853">
    <property type="entry name" value="DSBA-like_thioredoxin_dom"/>
</dbReference>
<evidence type="ECO:0000313" key="9">
    <source>
        <dbReference type="Proteomes" id="UP000476338"/>
    </source>
</evidence>
<dbReference type="Pfam" id="PF01323">
    <property type="entry name" value="DSBA"/>
    <property type="match status" value="1"/>
</dbReference>
<dbReference type="SUPFAM" id="SSF52833">
    <property type="entry name" value="Thioredoxin-like"/>
    <property type="match status" value="1"/>
</dbReference>
<keyword evidence="3 6" id="KW-0732">Signal</keyword>
<dbReference type="Gene3D" id="3.40.30.10">
    <property type="entry name" value="Glutaredoxin"/>
    <property type="match status" value="1"/>
</dbReference>
<keyword evidence="5" id="KW-0676">Redox-active center</keyword>
<evidence type="ECO:0000256" key="6">
    <source>
        <dbReference type="SAM" id="SignalP"/>
    </source>
</evidence>
<dbReference type="RefSeq" id="WP_154570205.1">
    <property type="nucleotide sequence ID" value="NZ_VWSJ01000004.1"/>
</dbReference>
<reference evidence="8 9" key="1">
    <citation type="submission" date="2019-09" db="EMBL/GenBank/DDBJ databases">
        <authorList>
            <person name="Silva M."/>
            <person name="Pereira G."/>
            <person name="Lopes-Da-Costa L."/>
            <person name="Silva E."/>
        </authorList>
    </citation>
    <scope>NUCLEOTIDE SEQUENCE [LARGE SCALE GENOMIC DNA]</scope>
    <source>
        <strain evidence="8 9">FMV-PI01</strain>
    </source>
</reference>
<keyword evidence="9" id="KW-1185">Reference proteome</keyword>
<evidence type="ECO:0000256" key="4">
    <source>
        <dbReference type="ARBA" id="ARBA00023157"/>
    </source>
</evidence>
<gene>
    <name evidence="8" type="ORF">F1B92_01820</name>
</gene>
<accession>A0A6L5WHN1</accession>
<comment type="similarity">
    <text evidence="1">Belongs to the thioredoxin family. DsbA subfamily.</text>
</comment>
<evidence type="ECO:0000313" key="8">
    <source>
        <dbReference type="EMBL" id="MSN95942.1"/>
    </source>
</evidence>
<dbReference type="InterPro" id="IPR023205">
    <property type="entry name" value="DsbA/DsbL"/>
</dbReference>
<dbReference type="InterPro" id="IPR050824">
    <property type="entry name" value="Thiol_disulfide_DsbA"/>
</dbReference>
<dbReference type="AlphaFoldDB" id="A0A6L5WHN1"/>
<evidence type="ECO:0000256" key="1">
    <source>
        <dbReference type="ARBA" id="ARBA00005791"/>
    </source>
</evidence>
<comment type="caution">
    <text evidence="8">The sequence shown here is derived from an EMBL/GenBank/DDBJ whole genome shotgun (WGS) entry which is preliminary data.</text>
</comment>
<name>A0A6L5WHN1_9BACT</name>
<dbReference type="PANTHER" id="PTHR35891">
    <property type="entry name" value="THIOL:DISULFIDE INTERCHANGE PROTEIN DSBA"/>
    <property type="match status" value="1"/>
</dbReference>
<keyword evidence="4" id="KW-1015">Disulfide bond</keyword>
<dbReference type="InterPro" id="IPR036249">
    <property type="entry name" value="Thioredoxin-like_sf"/>
</dbReference>
<feature type="chain" id="PRO_5027042926" description="Thiol:disulfide interchange protein DsbA" evidence="6">
    <location>
        <begin position="28"/>
        <end position="231"/>
    </location>
</feature>
<proteinExistence type="inferred from homology"/>
<dbReference type="Proteomes" id="UP000476338">
    <property type="component" value="Unassembled WGS sequence"/>
</dbReference>
<feature type="domain" description="DSBA-like thioredoxin" evidence="7">
    <location>
        <begin position="47"/>
        <end position="218"/>
    </location>
</feature>
<evidence type="ECO:0000256" key="5">
    <source>
        <dbReference type="ARBA" id="ARBA00023284"/>
    </source>
</evidence>
<sequence length="231" mass="25599">MKVNSFFKGIAKSVAVLALVAGVSLNAAEEGKDYVKLEKPIANAQNTVIKVFSYDCPFCYKYDKAVTKKVMEKLPEMKFVPYHLATKGVFGKYGSELLAVMIAKDEAAGTNLLDDNSKFKKAKFALYKAYHDKKERWGADASKPENVDAFLKTALDEVGISKADYEAALNGDRVKELLNLWGMDNNSDSYMVAKIQGVPAFVVDGKYLILTKSVKGIDQMANTIKELHEMK</sequence>
<evidence type="ECO:0000259" key="7">
    <source>
        <dbReference type="Pfam" id="PF01323"/>
    </source>
</evidence>
<dbReference type="GO" id="GO:0016491">
    <property type="term" value="F:oxidoreductase activity"/>
    <property type="evidence" value="ECO:0007669"/>
    <property type="project" value="InterPro"/>
</dbReference>